<evidence type="ECO:0000313" key="4">
    <source>
        <dbReference type="Proteomes" id="UP001500784"/>
    </source>
</evidence>
<name>A0ABN2P533_9MICC</name>
<gene>
    <name evidence="3" type="ORF">GCM10009688_17080</name>
</gene>
<reference evidence="3 4" key="1">
    <citation type="journal article" date="2019" name="Int. J. Syst. Evol. Microbiol.">
        <title>The Global Catalogue of Microorganisms (GCM) 10K type strain sequencing project: providing services to taxonomists for standard genome sequencing and annotation.</title>
        <authorList>
            <consortium name="The Broad Institute Genomics Platform"/>
            <consortium name="The Broad Institute Genome Sequencing Center for Infectious Disease"/>
            <person name="Wu L."/>
            <person name="Ma J."/>
        </authorList>
    </citation>
    <scope>NUCLEOTIDE SEQUENCE [LARGE SCALE GENOMIC DNA]</scope>
    <source>
        <strain evidence="3 4">JCM 13316</strain>
    </source>
</reference>
<comment type="caution">
    <text evidence="3">The sequence shown here is derived from an EMBL/GenBank/DDBJ whole genome shotgun (WGS) entry which is preliminary data.</text>
</comment>
<feature type="compositionally biased region" description="Basic residues" evidence="1">
    <location>
        <begin position="1"/>
        <end position="11"/>
    </location>
</feature>
<dbReference type="SUPFAM" id="SSF56112">
    <property type="entry name" value="Protein kinase-like (PK-like)"/>
    <property type="match status" value="1"/>
</dbReference>
<evidence type="ECO:0000313" key="3">
    <source>
        <dbReference type="EMBL" id="GAA1912696.1"/>
    </source>
</evidence>
<dbReference type="Proteomes" id="UP001500784">
    <property type="component" value="Unassembled WGS sequence"/>
</dbReference>
<proteinExistence type="predicted"/>
<evidence type="ECO:0000256" key="1">
    <source>
        <dbReference type="SAM" id="MobiDB-lite"/>
    </source>
</evidence>
<dbReference type="EMBL" id="BAAALV010000002">
    <property type="protein sequence ID" value="GAA1912696.1"/>
    <property type="molecule type" value="Genomic_DNA"/>
</dbReference>
<organism evidence="3 4">
    <name type="scientific">Arthrobacter gandavensis</name>
    <dbReference type="NCBI Taxonomy" id="169960"/>
    <lineage>
        <taxon>Bacteria</taxon>
        <taxon>Bacillati</taxon>
        <taxon>Actinomycetota</taxon>
        <taxon>Actinomycetes</taxon>
        <taxon>Micrococcales</taxon>
        <taxon>Micrococcaceae</taxon>
        <taxon>Arthrobacter</taxon>
    </lineage>
</organism>
<accession>A0ABN2P533</accession>
<feature type="region of interest" description="Disordered" evidence="1">
    <location>
        <begin position="1"/>
        <end position="23"/>
    </location>
</feature>
<dbReference type="InterPro" id="IPR011009">
    <property type="entry name" value="Kinase-like_dom_sf"/>
</dbReference>
<feature type="domain" description="Aminoglycoside phosphotransferase" evidence="2">
    <location>
        <begin position="170"/>
        <end position="364"/>
    </location>
</feature>
<keyword evidence="4" id="KW-1185">Reference proteome</keyword>
<dbReference type="InterPro" id="IPR002575">
    <property type="entry name" value="Aminoglycoside_PTrfase"/>
</dbReference>
<sequence length="423" mass="43868">MSPRPSGRRQAGRSDSGRGPHPVTARVLLEGATLAVPLAELLAARRLVLDSWVHERTFDRPGAGAAALYRVTAIGSSGERLTVYAGATTSQAAGAGPVLRTSLSGVRLFLWLHPHDPLLPDLPWALAPAEMARQLFGSAETGNMNLSVIGYRPLRRAVVHAVNGQDEAYVKVVLPAHAEGLRRRHQLLAESPVPAPALLAGAEGRSAVALSPLPGEPLLHGLADGSSPITPADLTSVLDALPEAALALSRRPAWAERARAYGRAAAGVLPGDNPRITGISREIESMVAALDPGPVVPVHGDFYEGNLLTAGGRITGVLDVDGLGPGHRVDDLACFLGHLAVLARLSPESALPGKLTEYRAGFEAAAEQAGSSAAALNARAAGVALSLVPGAREGRKLDRHSNAGLRLAAAEGLLERAKHSRGA</sequence>
<protein>
    <recommendedName>
        <fullName evidence="2">Aminoglycoside phosphotransferase domain-containing protein</fullName>
    </recommendedName>
</protein>
<evidence type="ECO:0000259" key="2">
    <source>
        <dbReference type="Pfam" id="PF01636"/>
    </source>
</evidence>
<dbReference type="Pfam" id="PF01636">
    <property type="entry name" value="APH"/>
    <property type="match status" value="1"/>
</dbReference>
<dbReference type="Gene3D" id="3.90.1200.10">
    <property type="match status" value="1"/>
</dbReference>